<dbReference type="GO" id="GO:0005230">
    <property type="term" value="F:extracellular ligand-gated monoatomic ion channel activity"/>
    <property type="evidence" value="ECO:0007669"/>
    <property type="project" value="InterPro"/>
</dbReference>
<proteinExistence type="inferred from homology"/>
<evidence type="ECO:0000256" key="4">
    <source>
        <dbReference type="ARBA" id="ARBA00022729"/>
    </source>
</evidence>
<dbReference type="InterPro" id="IPR038050">
    <property type="entry name" value="Neuro_actylchol_rec"/>
</dbReference>
<dbReference type="PRINTS" id="PR00252">
    <property type="entry name" value="NRIONCHANNEL"/>
</dbReference>
<feature type="transmembrane region" description="Helical" evidence="17">
    <location>
        <begin position="428"/>
        <end position="447"/>
    </location>
</feature>
<evidence type="ECO:0000256" key="1">
    <source>
        <dbReference type="ARBA" id="ARBA00022448"/>
    </source>
</evidence>
<comment type="subcellular location">
    <subcellularLocation>
        <location evidence="15">Postsynaptic cell membrane</location>
        <topology evidence="15">Multi-pass membrane protein</topology>
    </subcellularLocation>
</comment>
<evidence type="ECO:0000256" key="11">
    <source>
        <dbReference type="ARBA" id="ARBA00023180"/>
    </source>
</evidence>
<evidence type="ECO:0000256" key="8">
    <source>
        <dbReference type="ARBA" id="ARBA00023136"/>
    </source>
</evidence>
<dbReference type="InterPro" id="IPR006201">
    <property type="entry name" value="Neur_channel"/>
</dbReference>
<comment type="caution">
    <text evidence="17">Lacks conserved residue(s) required for the propagation of feature annotation.</text>
</comment>
<dbReference type="PROSITE" id="PS00236">
    <property type="entry name" value="NEUROTR_ION_CHANNEL"/>
    <property type="match status" value="1"/>
</dbReference>
<dbReference type="Pfam" id="PF02931">
    <property type="entry name" value="Neur_chan_LBD"/>
    <property type="match status" value="1"/>
</dbReference>
<sequence length="448" mass="52445">HSDMSLLLSLLSRCESTEEYDYDYLSINKTWVLTPKAQETDATQILNSLLKNYDNKLRPDIGIKPTFIDVDIYVNSIGPVSVIQMEYTIDIFFAQTWYDRRLRFNSTLKALTLNTNMVSRIWIPDTFFRNSKRADSHWITTPNQLLRIWNDGKVLYTLRLTIEAECLLQLQNFPMDTHSCPLVFSSYGYPREEIVYRWRRYSIEVSDQRTWRLYQFDFTGLRNTSEVLRTGAGEYMVMTVSFDLSRRMGYFAIQTYIPCILTVVLSWVSFWIKRDSTPARTSLGITTVLTMTTLSTISRKHLPRVSYITAMDLFVSVCFIFVFAALMEYATLNYLVGNKKPLEHNNRKARLPPAGAQVMPSYTTININNIMHWPPEIEEDEDEDPGSPCLEGKECERFFCCIEDCQTGMWREGRVRIHISRLDSYSRVFFPTAFLLFNIVYWIAYLYL</sequence>
<dbReference type="InterPro" id="IPR018000">
    <property type="entry name" value="Neurotransmitter_ion_chnl_CS"/>
</dbReference>
<keyword evidence="10" id="KW-0869">Chloride channel</keyword>
<dbReference type="PRINTS" id="PR01620">
    <property type="entry name" value="GABAARGAMMA"/>
</dbReference>
<evidence type="ECO:0000259" key="19">
    <source>
        <dbReference type="Pfam" id="PF02932"/>
    </source>
</evidence>
<evidence type="ECO:0000256" key="2">
    <source>
        <dbReference type="ARBA" id="ARBA00022475"/>
    </source>
</evidence>
<feature type="domain" description="Neurotransmitter-gated ion-channel transmembrane" evidence="19">
    <location>
        <begin position="255"/>
        <end position="442"/>
    </location>
</feature>
<keyword evidence="7 17" id="KW-0406">Ion transport</keyword>
<dbReference type="EMBL" id="VWYK01130677">
    <property type="protein sequence ID" value="NXR16186.1"/>
    <property type="molecule type" value="Genomic_DNA"/>
</dbReference>
<keyword evidence="5 17" id="KW-1133">Transmembrane helix</keyword>
<protein>
    <submittedName>
        <fullName evidence="20">GBRG4 protein</fullName>
    </submittedName>
</protein>
<dbReference type="NCBIfam" id="TIGR00860">
    <property type="entry name" value="LIC"/>
    <property type="match status" value="1"/>
</dbReference>
<evidence type="ECO:0000256" key="16">
    <source>
        <dbReference type="PIRSR" id="PIRSR605437-50"/>
    </source>
</evidence>
<keyword evidence="21" id="KW-1185">Reference proteome</keyword>
<evidence type="ECO:0000256" key="7">
    <source>
        <dbReference type="ARBA" id="ARBA00023065"/>
    </source>
</evidence>
<evidence type="ECO:0000256" key="6">
    <source>
        <dbReference type="ARBA" id="ARBA00023018"/>
    </source>
</evidence>
<dbReference type="Gene3D" id="1.20.58.390">
    <property type="entry name" value="Neurotransmitter-gated ion-channel transmembrane domain"/>
    <property type="match status" value="1"/>
</dbReference>
<dbReference type="InterPro" id="IPR006202">
    <property type="entry name" value="Neur_chan_lig-bd"/>
</dbReference>
<dbReference type="CDD" id="cd19054">
    <property type="entry name" value="LGIC_TM_GABAAR_gamma"/>
    <property type="match status" value="1"/>
</dbReference>
<dbReference type="InterPro" id="IPR005437">
    <property type="entry name" value="GABRG-1/4"/>
</dbReference>
<dbReference type="GO" id="GO:0034707">
    <property type="term" value="C:chloride channel complex"/>
    <property type="evidence" value="ECO:0007669"/>
    <property type="project" value="UniProtKB-KW"/>
</dbReference>
<feature type="domain" description="Neurotransmitter-gated ion-channel ligand-binding" evidence="18">
    <location>
        <begin position="43"/>
        <end position="248"/>
    </location>
</feature>
<dbReference type="PANTHER" id="PTHR18945">
    <property type="entry name" value="NEUROTRANSMITTER GATED ION CHANNEL"/>
    <property type="match status" value="1"/>
</dbReference>
<dbReference type="GO" id="GO:0004890">
    <property type="term" value="F:GABA-A receptor activity"/>
    <property type="evidence" value="ECO:0007669"/>
    <property type="project" value="InterPro"/>
</dbReference>
<keyword evidence="13" id="KW-0628">Postsynaptic cell membrane</keyword>
<evidence type="ECO:0000256" key="13">
    <source>
        <dbReference type="ARBA" id="ARBA00023257"/>
    </source>
</evidence>
<keyword evidence="6" id="KW-0770">Synapse</keyword>
<dbReference type="Gene3D" id="2.70.170.10">
    <property type="entry name" value="Neurotransmitter-gated ion-channel ligand-binding domain"/>
    <property type="match status" value="1"/>
</dbReference>
<evidence type="ECO:0000256" key="14">
    <source>
        <dbReference type="ARBA" id="ARBA00023303"/>
    </source>
</evidence>
<dbReference type="GO" id="GO:0045211">
    <property type="term" value="C:postsynaptic membrane"/>
    <property type="evidence" value="ECO:0007669"/>
    <property type="project" value="UniProtKB-SubCell"/>
</dbReference>
<dbReference type="InterPro" id="IPR006028">
    <property type="entry name" value="GABAA/Glycine_rcpt"/>
</dbReference>
<dbReference type="AlphaFoldDB" id="A0A7L2J1J9"/>
<dbReference type="InterPro" id="IPR036734">
    <property type="entry name" value="Neur_chan_lig-bd_sf"/>
</dbReference>
<evidence type="ECO:0000313" key="21">
    <source>
        <dbReference type="Proteomes" id="UP000536381"/>
    </source>
</evidence>
<dbReference type="InterPro" id="IPR036719">
    <property type="entry name" value="Neuro-gated_channel_TM_sf"/>
</dbReference>
<keyword evidence="12" id="KW-0868">Chloride</keyword>
<evidence type="ECO:0000256" key="9">
    <source>
        <dbReference type="ARBA" id="ARBA00023157"/>
    </source>
</evidence>
<comment type="similarity">
    <text evidence="17">Belongs to the ligand-gated ion channel (TC 1.A.9) family.</text>
</comment>
<feature type="transmembrane region" description="Helical" evidence="17">
    <location>
        <begin position="248"/>
        <end position="272"/>
    </location>
</feature>
<evidence type="ECO:0000256" key="15">
    <source>
        <dbReference type="ARBA" id="ARBA00034104"/>
    </source>
</evidence>
<feature type="disulfide bond" evidence="16">
    <location>
        <begin position="166"/>
        <end position="180"/>
    </location>
</feature>
<keyword evidence="9 16" id="KW-1015">Disulfide bond</keyword>
<evidence type="ECO:0000256" key="17">
    <source>
        <dbReference type="RuleBase" id="RU000687"/>
    </source>
</evidence>
<keyword evidence="4" id="KW-0732">Signal</keyword>
<keyword evidence="8 17" id="KW-0472">Membrane</keyword>
<organism evidence="20 21">
    <name type="scientific">Semnornis frantzii</name>
    <dbReference type="NCBI Taxonomy" id="91796"/>
    <lineage>
        <taxon>Eukaryota</taxon>
        <taxon>Metazoa</taxon>
        <taxon>Chordata</taxon>
        <taxon>Craniata</taxon>
        <taxon>Vertebrata</taxon>
        <taxon>Euteleostomi</taxon>
        <taxon>Archelosauria</taxon>
        <taxon>Archosauria</taxon>
        <taxon>Dinosauria</taxon>
        <taxon>Saurischia</taxon>
        <taxon>Theropoda</taxon>
        <taxon>Coelurosauria</taxon>
        <taxon>Aves</taxon>
        <taxon>Neognathae</taxon>
        <taxon>Neoaves</taxon>
        <taxon>Telluraves</taxon>
        <taxon>Coraciimorphae</taxon>
        <taxon>Piciformes</taxon>
        <taxon>Ramphastidae</taxon>
        <taxon>Semnornis</taxon>
    </lineage>
</organism>
<dbReference type="OrthoDB" id="203862at2759"/>
<evidence type="ECO:0000256" key="3">
    <source>
        <dbReference type="ARBA" id="ARBA00022692"/>
    </source>
</evidence>
<name>A0A7L2J1J9_9PICI</name>
<evidence type="ECO:0000256" key="10">
    <source>
        <dbReference type="ARBA" id="ARBA00023173"/>
    </source>
</evidence>
<dbReference type="InterPro" id="IPR006029">
    <property type="entry name" value="Neurotrans-gated_channel_TM"/>
</dbReference>
<dbReference type="GO" id="GO:0007214">
    <property type="term" value="P:gamma-aminobutyric acid signaling pathway"/>
    <property type="evidence" value="ECO:0007669"/>
    <property type="project" value="InterPro"/>
</dbReference>
<dbReference type="SUPFAM" id="SSF63712">
    <property type="entry name" value="Nicotinic receptor ligand binding domain-like"/>
    <property type="match status" value="1"/>
</dbReference>
<feature type="transmembrane region" description="Helical" evidence="17">
    <location>
        <begin position="305"/>
        <end position="327"/>
    </location>
</feature>
<accession>A0A7L2J1J9</accession>
<evidence type="ECO:0000259" key="18">
    <source>
        <dbReference type="Pfam" id="PF02931"/>
    </source>
</evidence>
<keyword evidence="1 17" id="KW-0813">Transport</keyword>
<dbReference type="Pfam" id="PF02932">
    <property type="entry name" value="Neur_chan_memb"/>
    <property type="match status" value="1"/>
</dbReference>
<keyword evidence="2" id="KW-1003">Cell membrane</keyword>
<comment type="caution">
    <text evidence="20">The sequence shown here is derived from an EMBL/GenBank/DDBJ whole genome shotgun (WGS) entry which is preliminary data.</text>
</comment>
<feature type="non-terminal residue" evidence="20">
    <location>
        <position position="448"/>
    </location>
</feature>
<keyword evidence="3 17" id="KW-0812">Transmembrane</keyword>
<evidence type="ECO:0000313" key="20">
    <source>
        <dbReference type="EMBL" id="NXR16186.1"/>
    </source>
</evidence>
<dbReference type="GO" id="GO:0005254">
    <property type="term" value="F:chloride channel activity"/>
    <property type="evidence" value="ECO:0007669"/>
    <property type="project" value="UniProtKB-KW"/>
</dbReference>
<evidence type="ECO:0000256" key="5">
    <source>
        <dbReference type="ARBA" id="ARBA00022989"/>
    </source>
</evidence>
<keyword evidence="11" id="KW-0325">Glycoprotein</keyword>
<dbReference type="FunFam" id="2.70.170.10:FF:000003">
    <property type="entry name" value="Putative gamma-aminobutyric acid receptor subunit gamma-2"/>
    <property type="match status" value="1"/>
</dbReference>
<dbReference type="PRINTS" id="PR00253">
    <property type="entry name" value="GABAARECEPTR"/>
</dbReference>
<feature type="non-terminal residue" evidence="20">
    <location>
        <position position="1"/>
    </location>
</feature>
<dbReference type="Proteomes" id="UP000536381">
    <property type="component" value="Unassembled WGS sequence"/>
</dbReference>
<reference evidence="20 21" key="1">
    <citation type="submission" date="2019-09" db="EMBL/GenBank/DDBJ databases">
        <title>Bird 10,000 Genomes (B10K) Project - Family phase.</title>
        <authorList>
            <person name="Zhang G."/>
        </authorList>
    </citation>
    <scope>NUCLEOTIDE SEQUENCE [LARGE SCALE GENOMIC DNA]</scope>
    <source>
        <strain evidence="20">B10K-DU-001-42</strain>
        <tissue evidence="20">Muscle</tissue>
    </source>
</reference>
<dbReference type="SUPFAM" id="SSF90112">
    <property type="entry name" value="Neurotransmitter-gated ion-channel transmembrane pore"/>
    <property type="match status" value="1"/>
</dbReference>
<gene>
    <name evidence="20" type="primary">Gabrg4</name>
    <name evidence="20" type="ORF">SEMFRA_R09948</name>
</gene>
<dbReference type="FunFam" id="1.20.58.390:FF:000067">
    <property type="entry name" value="Glycine receptor subunit alpha-2"/>
    <property type="match status" value="1"/>
</dbReference>
<keyword evidence="14 17" id="KW-0407">Ion channel</keyword>
<evidence type="ECO:0000256" key="12">
    <source>
        <dbReference type="ARBA" id="ARBA00023214"/>
    </source>
</evidence>